<dbReference type="EMBL" id="FOBV01000001">
    <property type="protein sequence ID" value="SEM15164.1"/>
    <property type="molecule type" value="Genomic_DNA"/>
</dbReference>
<reference evidence="2" key="1">
    <citation type="submission" date="2016-10" db="EMBL/GenBank/DDBJ databases">
        <authorList>
            <person name="Varghese N."/>
            <person name="Submissions S."/>
        </authorList>
    </citation>
    <scope>NUCLEOTIDE SEQUENCE [LARGE SCALE GENOMIC DNA]</scope>
    <source>
        <strain evidence="2">DSM 17453</strain>
    </source>
</reference>
<dbReference type="AlphaFoldDB" id="A0A1H7W1H1"/>
<evidence type="ECO:0000313" key="2">
    <source>
        <dbReference type="Proteomes" id="UP000199450"/>
    </source>
</evidence>
<organism evidence="1 2">
    <name type="scientific">Chryseobacterium taichungense</name>
    <dbReference type="NCBI Taxonomy" id="295069"/>
    <lineage>
        <taxon>Bacteria</taxon>
        <taxon>Pseudomonadati</taxon>
        <taxon>Bacteroidota</taxon>
        <taxon>Flavobacteriia</taxon>
        <taxon>Flavobacteriales</taxon>
        <taxon>Weeksellaceae</taxon>
        <taxon>Chryseobacterium group</taxon>
        <taxon>Chryseobacterium</taxon>
    </lineage>
</organism>
<name>A0A1H7W1H1_9FLAO</name>
<dbReference type="STRING" id="295069.SAMN05421856_101413"/>
<gene>
    <name evidence="1" type="ORF">SAMN05421856_101413</name>
</gene>
<dbReference type="Proteomes" id="UP000199450">
    <property type="component" value="Unassembled WGS sequence"/>
</dbReference>
<keyword evidence="2" id="KW-1185">Reference proteome</keyword>
<protein>
    <submittedName>
        <fullName evidence="1">Uncharacterized protein</fullName>
    </submittedName>
</protein>
<proteinExistence type="predicted"/>
<accession>A0A1H7W1H1</accession>
<sequence>MLFRSVILNGTTCSEESISINKDSSFVRMTKNATKNYPQSLSFRAKRSVAWNLSNIYKILKFLSRFLRNDKVCVTFIFGTVH</sequence>
<evidence type="ECO:0000313" key="1">
    <source>
        <dbReference type="EMBL" id="SEM15164.1"/>
    </source>
</evidence>